<sequence length="440" mass="49320">MGKKTWLVPITLLLFTLTCYSISWSQVQAKGQVCPLMLKKLLGSSETCEKLKCKSNLKPEDCSDETTFQENIDSCGCCPACVRVKEIQRNAECGKDTATYEECGKKICPIEIKECEKGFHCSEDSKTCVAIEDNPLPDPTMSCAMKLTIAKKDGWEHYMPSCNPDGTYASKQCKGIRGKYDAACFCTTDKGERIFGRKQWTEKTEETMDCACSLHVHKLRSKGLLTTIHCTYDGSYEKLQCDGESGLCYCVDPKSGEMTGAVLPEFQWKDLPCYSEDLGDKYLRQCESHWLATERINIEASIHGLTLVKFGKVDCDYDGSFKRYARTGNIESCAHKNGVQMTPYYRQRQGNEEDMNCNCARLYIDYETEGLTIPTNAPDCSKTTTTMGNFETVQSAGERASSPIAFMQQTILQAGNNVRRLFLEDDDPDLNLGLGRTYCC</sequence>
<organism evidence="4 5">
    <name type="scientific">Allacma fusca</name>
    <dbReference type="NCBI Taxonomy" id="39272"/>
    <lineage>
        <taxon>Eukaryota</taxon>
        <taxon>Metazoa</taxon>
        <taxon>Ecdysozoa</taxon>
        <taxon>Arthropoda</taxon>
        <taxon>Hexapoda</taxon>
        <taxon>Collembola</taxon>
        <taxon>Symphypleona</taxon>
        <taxon>Sminthuridae</taxon>
        <taxon>Allacma</taxon>
    </lineage>
</organism>
<evidence type="ECO:0000259" key="3">
    <source>
        <dbReference type="PROSITE" id="PS51162"/>
    </source>
</evidence>
<feature type="chain" id="PRO_5035315823" description="Thyroglobulin type-1 domain-containing protein" evidence="2">
    <location>
        <begin position="22"/>
        <end position="440"/>
    </location>
</feature>
<comment type="caution">
    <text evidence="4">The sequence shown here is derived from an EMBL/GenBank/DDBJ whole genome shotgun (WGS) entry which is preliminary data.</text>
</comment>
<evidence type="ECO:0000256" key="2">
    <source>
        <dbReference type="SAM" id="SignalP"/>
    </source>
</evidence>
<evidence type="ECO:0000313" key="4">
    <source>
        <dbReference type="EMBL" id="CAG7727727.1"/>
    </source>
</evidence>
<dbReference type="Pfam" id="PF00086">
    <property type="entry name" value="Thyroglobulin_1"/>
    <property type="match status" value="2"/>
</dbReference>
<proteinExistence type="predicted"/>
<feature type="domain" description="Thyroglobulin type-1" evidence="3">
    <location>
        <begin position="212"/>
        <end position="273"/>
    </location>
</feature>
<feature type="signal peptide" evidence="2">
    <location>
        <begin position="1"/>
        <end position="21"/>
    </location>
</feature>
<dbReference type="SMART" id="SM00211">
    <property type="entry name" value="TY"/>
    <property type="match status" value="2"/>
</dbReference>
<name>A0A8J2P6K3_9HEXA</name>
<dbReference type="Proteomes" id="UP000708208">
    <property type="component" value="Unassembled WGS sequence"/>
</dbReference>
<feature type="disulfide bond" evidence="1">
    <location>
        <begin position="241"/>
        <end position="248"/>
    </location>
</feature>
<dbReference type="OrthoDB" id="6409105at2759"/>
<feature type="domain" description="Thyroglobulin type-1" evidence="3">
    <location>
        <begin position="140"/>
        <end position="210"/>
    </location>
</feature>
<protein>
    <recommendedName>
        <fullName evidence="3">Thyroglobulin type-1 domain-containing protein</fullName>
    </recommendedName>
</protein>
<dbReference type="EMBL" id="CAJVCH010153171">
    <property type="protein sequence ID" value="CAG7727727.1"/>
    <property type="molecule type" value="Genomic_DNA"/>
</dbReference>
<evidence type="ECO:0000256" key="1">
    <source>
        <dbReference type="PROSITE-ProRule" id="PRU00500"/>
    </source>
</evidence>
<keyword evidence="1" id="KW-1015">Disulfide bond</keyword>
<comment type="caution">
    <text evidence="1">Lacks conserved residue(s) required for the propagation of feature annotation.</text>
</comment>
<accession>A0A8J2P6K3</accession>
<evidence type="ECO:0000313" key="5">
    <source>
        <dbReference type="Proteomes" id="UP000708208"/>
    </source>
</evidence>
<feature type="disulfide bond" evidence="1">
    <location>
        <begin position="143"/>
        <end position="162"/>
    </location>
</feature>
<keyword evidence="2" id="KW-0732">Signal</keyword>
<dbReference type="PROSITE" id="PS51162">
    <property type="entry name" value="THYROGLOBULIN_1_2"/>
    <property type="match status" value="2"/>
</dbReference>
<gene>
    <name evidence="4" type="ORF">AFUS01_LOCUS16557</name>
</gene>
<keyword evidence="5" id="KW-1185">Reference proteome</keyword>
<reference evidence="4" key="1">
    <citation type="submission" date="2021-06" db="EMBL/GenBank/DDBJ databases">
        <authorList>
            <person name="Hodson N. C."/>
            <person name="Mongue J. A."/>
            <person name="Jaron S. K."/>
        </authorList>
    </citation>
    <scope>NUCLEOTIDE SEQUENCE</scope>
</reference>
<dbReference type="InterPro" id="IPR000716">
    <property type="entry name" value="Thyroglobulin_1"/>
</dbReference>
<dbReference type="AlphaFoldDB" id="A0A8J2P6K3"/>